<organism evidence="5 6">
    <name type="scientific">Brevibacillus fluminis</name>
    <dbReference type="NCBI Taxonomy" id="511487"/>
    <lineage>
        <taxon>Bacteria</taxon>
        <taxon>Bacillati</taxon>
        <taxon>Bacillota</taxon>
        <taxon>Bacilli</taxon>
        <taxon>Bacillales</taxon>
        <taxon>Paenibacillaceae</taxon>
        <taxon>Brevibacillus</taxon>
    </lineage>
</organism>
<dbReference type="RefSeq" id="WP_122916904.1">
    <property type="nucleotide sequence ID" value="NZ_RHHQ01000005.1"/>
</dbReference>
<reference evidence="5 6" key="1">
    <citation type="submission" date="2018-10" db="EMBL/GenBank/DDBJ databases">
        <title>Phylogenomics of Brevibacillus.</title>
        <authorList>
            <person name="Dunlap C."/>
        </authorList>
    </citation>
    <scope>NUCLEOTIDE SEQUENCE [LARGE SCALE GENOMIC DNA]</scope>
    <source>
        <strain evidence="5 6">JCM 15716</strain>
    </source>
</reference>
<accession>A0A3M8DTK4</accession>
<keyword evidence="6" id="KW-1185">Reference proteome</keyword>
<protein>
    <submittedName>
        <fullName evidence="5">Secretion protein</fullName>
    </submittedName>
</protein>
<dbReference type="SUPFAM" id="SSF55797">
    <property type="entry name" value="PR-1-like"/>
    <property type="match status" value="1"/>
</dbReference>
<feature type="chain" id="PRO_5018273377" evidence="2">
    <location>
        <begin position="23"/>
        <end position="426"/>
    </location>
</feature>
<feature type="region of interest" description="Disordered" evidence="1">
    <location>
        <begin position="105"/>
        <end position="127"/>
    </location>
</feature>
<evidence type="ECO:0000256" key="2">
    <source>
        <dbReference type="SAM" id="SignalP"/>
    </source>
</evidence>
<dbReference type="Pfam" id="PF14504">
    <property type="entry name" value="CAP_assoc_N"/>
    <property type="match status" value="1"/>
</dbReference>
<evidence type="ECO:0000313" key="6">
    <source>
        <dbReference type="Proteomes" id="UP000271031"/>
    </source>
</evidence>
<dbReference type="PANTHER" id="PTHR31157">
    <property type="entry name" value="SCP DOMAIN-CONTAINING PROTEIN"/>
    <property type="match status" value="1"/>
</dbReference>
<comment type="caution">
    <text evidence="5">The sequence shown here is derived from an EMBL/GenBank/DDBJ whole genome shotgun (WGS) entry which is preliminary data.</text>
</comment>
<gene>
    <name evidence="5" type="ORF">EDM56_05620</name>
</gene>
<feature type="signal peptide" evidence="2">
    <location>
        <begin position="1"/>
        <end position="22"/>
    </location>
</feature>
<evidence type="ECO:0000259" key="3">
    <source>
        <dbReference type="Pfam" id="PF00188"/>
    </source>
</evidence>
<sequence length="426" mass="47052">MRKWIVAALLLVLSLAISQIFAGGHRAPVNVTQRTLTLYIDGKPIGNTNSSQPSAITYQGTVYVPLSLVGQKLNKPVGIDPTTSTVWLGERPAKPAAVPAMAPLQAEPAKTSKPAKQTAAPAPKTDEPSLYGISLGMGQQEVLTALGAPARKEPAQLGYEWWIYNRDLSRYLQIGIMDGKVVDLYSNASTAQIEGVGIGTTYQSLSRKYSIQPIVSFSFQQANVQITNQPKDRPLVISQGTPIIFYLDKQNNANVTALRLIDRLALLRGGFFETKWTYQGTAPNFDPPRLSIKQQEYVNSAHERQILDLTNVIRYRNKLPALTALDTAANVARLHSKDMEMNQYFDHVSTITGLDPFERLKQAGVTYKMAGENIAAGFPDAIEAYENWMNSPGHRKNILEKGFRQLGVGVYLDYYTQDFVTTTATR</sequence>
<dbReference type="Proteomes" id="UP000271031">
    <property type="component" value="Unassembled WGS sequence"/>
</dbReference>
<dbReference type="InterPro" id="IPR014044">
    <property type="entry name" value="CAP_dom"/>
</dbReference>
<feature type="domain" description="CAP-associated" evidence="4">
    <location>
        <begin position="135"/>
        <end position="268"/>
    </location>
</feature>
<evidence type="ECO:0000256" key="1">
    <source>
        <dbReference type="SAM" id="MobiDB-lite"/>
    </source>
</evidence>
<feature type="compositionally biased region" description="Low complexity" evidence="1">
    <location>
        <begin position="105"/>
        <end position="123"/>
    </location>
</feature>
<dbReference type="EMBL" id="RHHQ01000005">
    <property type="protein sequence ID" value="RNB91513.1"/>
    <property type="molecule type" value="Genomic_DNA"/>
</dbReference>
<dbReference type="OrthoDB" id="9783944at2"/>
<name>A0A3M8DTK4_9BACL</name>
<dbReference type="InterPro" id="IPR029410">
    <property type="entry name" value="CAP_assoc"/>
</dbReference>
<proteinExistence type="predicted"/>
<dbReference type="CDD" id="cd05379">
    <property type="entry name" value="CAP_bacterial"/>
    <property type="match status" value="1"/>
</dbReference>
<dbReference type="InterPro" id="IPR035940">
    <property type="entry name" value="CAP_sf"/>
</dbReference>
<dbReference type="AlphaFoldDB" id="A0A3M8DTK4"/>
<evidence type="ECO:0000259" key="4">
    <source>
        <dbReference type="Pfam" id="PF14504"/>
    </source>
</evidence>
<feature type="domain" description="SCP" evidence="3">
    <location>
        <begin position="307"/>
        <end position="419"/>
    </location>
</feature>
<keyword evidence="2" id="KW-0732">Signal</keyword>
<dbReference type="Pfam" id="PF00188">
    <property type="entry name" value="CAP"/>
    <property type="match status" value="1"/>
</dbReference>
<evidence type="ECO:0000313" key="5">
    <source>
        <dbReference type="EMBL" id="RNB91513.1"/>
    </source>
</evidence>
<dbReference type="Gene3D" id="3.40.33.10">
    <property type="entry name" value="CAP"/>
    <property type="match status" value="1"/>
</dbReference>
<dbReference type="PANTHER" id="PTHR31157:SF26">
    <property type="entry name" value="SCP-LIKE EXTRACELLULAR PROTEIN"/>
    <property type="match status" value="1"/>
</dbReference>